<gene>
    <name evidence="5" type="ORF">A4W93_02025</name>
</gene>
<keyword evidence="4" id="KW-0804">Transcription</keyword>
<dbReference type="PANTHER" id="PTHR30537:SF72">
    <property type="entry name" value="LYSR FAMILY TRANSCRIPTIONAL REGULATOR"/>
    <property type="match status" value="1"/>
</dbReference>
<keyword evidence="3" id="KW-0238">DNA-binding</keyword>
<dbReference type="Pfam" id="PF00126">
    <property type="entry name" value="HTH_1"/>
    <property type="match status" value="1"/>
</dbReference>
<protein>
    <submittedName>
        <fullName evidence="5">Transcriptional regulator</fullName>
    </submittedName>
</protein>
<dbReference type="GO" id="GO:0043565">
    <property type="term" value="F:sequence-specific DNA binding"/>
    <property type="evidence" value="ECO:0007669"/>
    <property type="project" value="TreeGrafter"/>
</dbReference>
<dbReference type="RefSeq" id="WP_085749039.1">
    <property type="nucleotide sequence ID" value="NZ_BSPR01000012.1"/>
</dbReference>
<dbReference type="GO" id="GO:0006351">
    <property type="term" value="P:DNA-templated transcription"/>
    <property type="evidence" value="ECO:0007669"/>
    <property type="project" value="TreeGrafter"/>
</dbReference>
<dbReference type="InterPro" id="IPR000847">
    <property type="entry name" value="LysR_HTH_N"/>
</dbReference>
<dbReference type="GO" id="GO:0003700">
    <property type="term" value="F:DNA-binding transcription factor activity"/>
    <property type="evidence" value="ECO:0007669"/>
    <property type="project" value="InterPro"/>
</dbReference>
<sequence length="325" mass="36093">MDTIKAMRAFVGVVDTGGFTKAAELLGTPKATLSASVSELEAHLKVRLLHRTTRRVSVTADGAAYYERCVRILEDIRDAEESFSSRQANPRGRLRVDVATAVASRLLIPSLHTFFERYPDIQLELGCSDGPLNLLSDGVDCALRGGEIEDQSMIARRVGTMHVVTCATTAYLAKHGRPQHPQDLRDHVCLNYFGQRSGHLFDWDFSRDGQRVTLPVSSPLTLNDTNAYVDACLAGLGVGRLPTHVFNQYLECGALEIVLGEWMSDPIPFHVVYPSNRHLSPKVRVFVEWVAEIFEHHAGMQLCTRLNPNQCDWIRHDNAEGAVTA</sequence>
<evidence type="ECO:0000313" key="5">
    <source>
        <dbReference type="EMBL" id="ARN18798.1"/>
    </source>
</evidence>
<dbReference type="InterPro" id="IPR036390">
    <property type="entry name" value="WH_DNA-bd_sf"/>
</dbReference>
<dbReference type="OrthoDB" id="8538345at2"/>
<dbReference type="Gene3D" id="1.10.10.10">
    <property type="entry name" value="Winged helix-like DNA-binding domain superfamily/Winged helix DNA-binding domain"/>
    <property type="match status" value="1"/>
</dbReference>
<proteinExistence type="inferred from homology"/>
<dbReference type="InterPro" id="IPR058163">
    <property type="entry name" value="LysR-type_TF_proteobact-type"/>
</dbReference>
<dbReference type="PANTHER" id="PTHR30537">
    <property type="entry name" value="HTH-TYPE TRANSCRIPTIONAL REGULATOR"/>
    <property type="match status" value="1"/>
</dbReference>
<dbReference type="CDD" id="cd08472">
    <property type="entry name" value="PBP2_CrgA_like_3"/>
    <property type="match status" value="1"/>
</dbReference>
<accession>A0A1W6L3N6</accession>
<dbReference type="EMBL" id="CP015118">
    <property type="protein sequence ID" value="ARN18798.1"/>
    <property type="molecule type" value="Genomic_DNA"/>
</dbReference>
<dbReference type="Proteomes" id="UP000193427">
    <property type="component" value="Chromosome"/>
</dbReference>
<dbReference type="FunFam" id="1.10.10.10:FF:000001">
    <property type="entry name" value="LysR family transcriptional regulator"/>
    <property type="match status" value="1"/>
</dbReference>
<keyword evidence="6" id="KW-1185">Reference proteome</keyword>
<name>A0A1W6L3N6_9BURK</name>
<dbReference type="KEGG" id="rgu:A4W93_02025"/>
<evidence type="ECO:0000256" key="3">
    <source>
        <dbReference type="ARBA" id="ARBA00023125"/>
    </source>
</evidence>
<dbReference type="AlphaFoldDB" id="A0A1W6L3N6"/>
<reference evidence="5 6" key="1">
    <citation type="submission" date="2016-04" db="EMBL/GenBank/DDBJ databases">
        <title>Complete genome sequence of natural rubber-degrading, novel Gram-negative bacterium, Rhizobacter gummiphilus strain NS21.</title>
        <authorList>
            <person name="Tabata M."/>
            <person name="Kasai D."/>
            <person name="Fukuda M."/>
        </authorList>
    </citation>
    <scope>NUCLEOTIDE SEQUENCE [LARGE SCALE GENOMIC DNA]</scope>
    <source>
        <strain evidence="5 6">NS21</strain>
    </source>
</reference>
<evidence type="ECO:0000313" key="6">
    <source>
        <dbReference type="Proteomes" id="UP000193427"/>
    </source>
</evidence>
<organism evidence="5 6">
    <name type="scientific">Piscinibacter gummiphilus</name>
    <dbReference type="NCBI Taxonomy" id="946333"/>
    <lineage>
        <taxon>Bacteria</taxon>
        <taxon>Pseudomonadati</taxon>
        <taxon>Pseudomonadota</taxon>
        <taxon>Betaproteobacteria</taxon>
        <taxon>Burkholderiales</taxon>
        <taxon>Sphaerotilaceae</taxon>
        <taxon>Piscinibacter</taxon>
    </lineage>
</organism>
<dbReference type="FunFam" id="3.40.190.290:FF:000001">
    <property type="entry name" value="Transcriptional regulator, LysR family"/>
    <property type="match status" value="1"/>
</dbReference>
<dbReference type="STRING" id="946333.A4W93_02025"/>
<evidence type="ECO:0000256" key="2">
    <source>
        <dbReference type="ARBA" id="ARBA00023015"/>
    </source>
</evidence>
<comment type="similarity">
    <text evidence="1">Belongs to the LysR transcriptional regulatory family.</text>
</comment>
<dbReference type="PROSITE" id="PS50931">
    <property type="entry name" value="HTH_LYSR"/>
    <property type="match status" value="1"/>
</dbReference>
<keyword evidence="2" id="KW-0805">Transcription regulation</keyword>
<dbReference type="Gene3D" id="3.40.190.290">
    <property type="match status" value="1"/>
</dbReference>
<dbReference type="InterPro" id="IPR005119">
    <property type="entry name" value="LysR_subst-bd"/>
</dbReference>
<dbReference type="Pfam" id="PF03466">
    <property type="entry name" value="LysR_substrate"/>
    <property type="match status" value="1"/>
</dbReference>
<evidence type="ECO:0000256" key="1">
    <source>
        <dbReference type="ARBA" id="ARBA00009437"/>
    </source>
</evidence>
<dbReference type="SUPFAM" id="SSF53850">
    <property type="entry name" value="Periplasmic binding protein-like II"/>
    <property type="match status" value="1"/>
</dbReference>
<dbReference type="InterPro" id="IPR036388">
    <property type="entry name" value="WH-like_DNA-bd_sf"/>
</dbReference>
<dbReference type="SUPFAM" id="SSF46785">
    <property type="entry name" value="Winged helix' DNA-binding domain"/>
    <property type="match status" value="1"/>
</dbReference>
<evidence type="ECO:0000256" key="4">
    <source>
        <dbReference type="ARBA" id="ARBA00023163"/>
    </source>
</evidence>